<dbReference type="PANTHER" id="PTHR42194:SF1">
    <property type="entry name" value="UPF0276 PROTEIN HI_1600"/>
    <property type="match status" value="1"/>
</dbReference>
<comment type="caution">
    <text evidence="3">The sequence shown here is derived from an EMBL/GenBank/DDBJ whole genome shotgun (WGS) entry which is preliminary data.</text>
</comment>
<accession>A0ABT6S2K8</accession>
<dbReference type="NCBIfam" id="NF003818">
    <property type="entry name" value="PRK05409.1"/>
    <property type="match status" value="1"/>
</dbReference>
<evidence type="ECO:0000256" key="1">
    <source>
        <dbReference type="SAM" id="MobiDB-lite"/>
    </source>
</evidence>
<dbReference type="Pfam" id="PF26136">
    <property type="entry name" value="SCO6045_C"/>
    <property type="match status" value="1"/>
</dbReference>
<protein>
    <submittedName>
        <fullName evidence="3">DUF692 domain-containing protein</fullName>
    </submittedName>
</protein>
<evidence type="ECO:0000313" key="4">
    <source>
        <dbReference type="Proteomes" id="UP001223978"/>
    </source>
</evidence>
<sequence length="494" mass="52781">MQQTAHLGTGMGWRPEIAEAVERMPGLDWVEAVAENVCPGHIPDSLVRLRERGVTVVPHGVGLGIGGAERPAAERLTALAERAEALGSPLVTEHIAFVRAGGALTASPRLEAGHLLPVPRTKDSLDVLCEHVRIAQDALPVPLALENIAALISWPGEEMTEGQFLYDLVDRTGVRLLIDVANLHTNHVNRGEDPCAALDELPVEAIAYVHVAGGFERDGVWHDSHAHPVTQPVLDVLAELASRVSPPGVLLERDENFPEPEELEQELQAIRRTVAAGAARRLLPATPERAAELVTVGRTPTGAERAPTEHVTVGRPSGAPIGAHASPATGADPRTTTTATATADPASPEGDTGTGPDSPRQRLALAQAALLSALVAGTPAPEGFDRQRLAVQSRALTGKRADVIAKVAPELPAILGDTYRPSFFAYASTRPMTGGYRRDALDFAEHLLLDGRPQDADARRELSDWWLERSGPAPVSTHPVARFMRRARYTLIGR</sequence>
<dbReference type="RefSeq" id="WP_282540283.1">
    <property type="nucleotide sequence ID" value="NZ_JASCIQ010000001.1"/>
</dbReference>
<feature type="compositionally biased region" description="Low complexity" evidence="1">
    <location>
        <begin position="327"/>
        <end position="346"/>
    </location>
</feature>
<gene>
    <name evidence="3" type="ORF">QIS96_00520</name>
</gene>
<dbReference type="SUPFAM" id="SSF51658">
    <property type="entry name" value="Xylose isomerase-like"/>
    <property type="match status" value="1"/>
</dbReference>
<dbReference type="Pfam" id="PF05114">
    <property type="entry name" value="MbnB_TglH_ChrH"/>
    <property type="match status" value="1"/>
</dbReference>
<dbReference type="InterPro" id="IPR036237">
    <property type="entry name" value="Xyl_isomerase-like_sf"/>
</dbReference>
<proteinExistence type="predicted"/>
<dbReference type="EMBL" id="JASCIQ010000001">
    <property type="protein sequence ID" value="MDI3402321.1"/>
    <property type="molecule type" value="Genomic_DNA"/>
</dbReference>
<dbReference type="Gene3D" id="3.20.20.150">
    <property type="entry name" value="Divalent-metal-dependent TIM barrel enzymes"/>
    <property type="match status" value="1"/>
</dbReference>
<dbReference type="Proteomes" id="UP001223978">
    <property type="component" value="Unassembled WGS sequence"/>
</dbReference>
<evidence type="ECO:0000259" key="2">
    <source>
        <dbReference type="Pfam" id="PF26136"/>
    </source>
</evidence>
<dbReference type="PANTHER" id="PTHR42194">
    <property type="entry name" value="UPF0276 PROTEIN HI_1600"/>
    <property type="match status" value="1"/>
</dbReference>
<dbReference type="InterPro" id="IPR058711">
    <property type="entry name" value="SCO6045-like_C"/>
</dbReference>
<evidence type="ECO:0000313" key="3">
    <source>
        <dbReference type="EMBL" id="MDI3402321.1"/>
    </source>
</evidence>
<dbReference type="InterPro" id="IPR007801">
    <property type="entry name" value="MbnB/TglH/ChrH"/>
</dbReference>
<organism evidence="3 4">
    <name type="scientific">Streptomyces cavernicola</name>
    <dbReference type="NCBI Taxonomy" id="3043613"/>
    <lineage>
        <taxon>Bacteria</taxon>
        <taxon>Bacillati</taxon>
        <taxon>Actinomycetota</taxon>
        <taxon>Actinomycetes</taxon>
        <taxon>Kitasatosporales</taxon>
        <taxon>Streptomycetaceae</taxon>
        <taxon>Streptomyces</taxon>
    </lineage>
</organism>
<feature type="region of interest" description="Disordered" evidence="1">
    <location>
        <begin position="291"/>
        <end position="359"/>
    </location>
</feature>
<reference evidence="3 4" key="1">
    <citation type="submission" date="2023-05" db="EMBL/GenBank/DDBJ databases">
        <title>Draft genome sequence of Streptomyces sp. B-S-A6 isolated from a cave soil in Thailand.</title>
        <authorList>
            <person name="Chamroensaksri N."/>
            <person name="Muangham S."/>
        </authorList>
    </citation>
    <scope>NUCLEOTIDE SEQUENCE [LARGE SCALE GENOMIC DNA]</scope>
    <source>
        <strain evidence="3 4">B-S-A6</strain>
    </source>
</reference>
<name>A0ABT6S2K8_9ACTN</name>
<keyword evidence="4" id="KW-1185">Reference proteome</keyword>
<feature type="domain" description="SCO6045-like C-terminal" evidence="2">
    <location>
        <begin position="364"/>
        <end position="447"/>
    </location>
</feature>